<dbReference type="InterPro" id="IPR017850">
    <property type="entry name" value="Alkaline_phosphatase_core_sf"/>
</dbReference>
<reference evidence="2 3" key="1">
    <citation type="submission" date="2021-04" db="EMBL/GenBank/DDBJ databases">
        <authorList>
            <person name="Pira H."/>
            <person name="Risdian C."/>
            <person name="Wink J."/>
        </authorList>
    </citation>
    <scope>NUCLEOTIDE SEQUENCE [LARGE SCALE GENOMIC DNA]</scope>
    <source>
        <strain evidence="2 3">WH53</strain>
    </source>
</reference>
<evidence type="ECO:0000313" key="3">
    <source>
        <dbReference type="Proteomes" id="UP000690515"/>
    </source>
</evidence>
<dbReference type="EMBL" id="JAGSOY010000022">
    <property type="protein sequence ID" value="MBU2711638.1"/>
    <property type="molecule type" value="Genomic_DNA"/>
</dbReference>
<gene>
    <name evidence="2" type="ORF">KCG35_11265</name>
</gene>
<organism evidence="2 3">
    <name type="scientific">Zooshikella harenae</name>
    <dbReference type="NCBI Taxonomy" id="2827238"/>
    <lineage>
        <taxon>Bacteria</taxon>
        <taxon>Pseudomonadati</taxon>
        <taxon>Pseudomonadota</taxon>
        <taxon>Gammaproteobacteria</taxon>
        <taxon>Oceanospirillales</taxon>
        <taxon>Zooshikellaceae</taxon>
        <taxon>Zooshikella</taxon>
    </lineage>
</organism>
<proteinExistence type="predicted"/>
<feature type="signal peptide" evidence="1">
    <location>
        <begin position="1"/>
        <end position="26"/>
    </location>
</feature>
<feature type="chain" id="PRO_5045604765" evidence="1">
    <location>
        <begin position="27"/>
        <end position="456"/>
    </location>
</feature>
<comment type="caution">
    <text evidence="2">The sequence shown here is derived from an EMBL/GenBank/DDBJ whole genome shotgun (WGS) entry which is preliminary data.</text>
</comment>
<name>A0ABS5ZC54_9GAMM</name>
<dbReference type="InterPro" id="IPR002591">
    <property type="entry name" value="Phosphodiest/P_Trfase"/>
</dbReference>
<evidence type="ECO:0000313" key="2">
    <source>
        <dbReference type="EMBL" id="MBU2711638.1"/>
    </source>
</evidence>
<keyword evidence="1" id="KW-0732">Signal</keyword>
<dbReference type="Pfam" id="PF01663">
    <property type="entry name" value="Phosphodiest"/>
    <property type="match status" value="1"/>
</dbReference>
<dbReference type="PANTHER" id="PTHR10151">
    <property type="entry name" value="ECTONUCLEOTIDE PYROPHOSPHATASE/PHOSPHODIESTERASE"/>
    <property type="match status" value="1"/>
</dbReference>
<dbReference type="RefSeq" id="WP_215819793.1">
    <property type="nucleotide sequence ID" value="NZ_JAGSOY010000022.1"/>
</dbReference>
<dbReference type="SUPFAM" id="SSF53649">
    <property type="entry name" value="Alkaline phosphatase-like"/>
    <property type="match status" value="1"/>
</dbReference>
<sequence length="456" mass="50502">MAKFKGIINKLIITVIFSMVSVCSLAANGAKKVLLVGVDGTQYERVMALNTPAFDRFNIIKAYTGGVAGNKSEQRTVSGPGWTTILTGVWKNKHGVESNSDGLASSSWPSIYRYLHDANSQLKLYGFSTWGPIHTQFFANDMAFLSSRAEGGSDDDNVQRTLNVLYHDSPDFIFLHLDEPDAAGHSHGFGHEYDESIIRSDHRLGLLLDAVEHREQTFGENWLVLVTTDHGRDFMGKGHGSQTKQEKTIFIASNKPLNKNYQDIIALPNKSFGGIYGWPAQTYIVPTILNFFGVMSDIHWRLDGLPLIGDINVNRIYANIGGKKCGLEWDVNTASPATIGMNEHVAKFDCDGHADPLFIKGNKIYANIFNSGCTLQWDVDKGTPLTLEESEHVAKFDCTDYGDPLQIKNQQITSYIDDQLCGFQWDADAGTPITLGRNEHVAKFDCQGSPDQLIIE</sequence>
<dbReference type="Proteomes" id="UP000690515">
    <property type="component" value="Unassembled WGS sequence"/>
</dbReference>
<keyword evidence="3" id="KW-1185">Reference proteome</keyword>
<accession>A0ABS5ZC54</accession>
<evidence type="ECO:0000256" key="1">
    <source>
        <dbReference type="SAM" id="SignalP"/>
    </source>
</evidence>
<protein>
    <submittedName>
        <fullName evidence="2">Alkaline phosphatase family protein</fullName>
    </submittedName>
</protein>
<dbReference type="Gene3D" id="3.40.720.10">
    <property type="entry name" value="Alkaline Phosphatase, subunit A"/>
    <property type="match status" value="1"/>
</dbReference>
<dbReference type="PANTHER" id="PTHR10151:SF120">
    <property type="entry name" value="BIS(5'-ADENOSYL)-TRIPHOSPHATASE"/>
    <property type="match status" value="1"/>
</dbReference>